<dbReference type="EMBL" id="JAYMYJ010000110">
    <property type="protein sequence ID" value="MEB4591621.1"/>
    <property type="molecule type" value="Genomic_DNA"/>
</dbReference>
<feature type="transmembrane region" description="Helical" evidence="1">
    <location>
        <begin position="21"/>
        <end position="54"/>
    </location>
</feature>
<evidence type="ECO:0000256" key="1">
    <source>
        <dbReference type="SAM" id="Phobius"/>
    </source>
</evidence>
<reference evidence="3" key="1">
    <citation type="submission" date="2023-07" db="EMBL/GenBank/DDBJ databases">
        <title>The carbon used by Thiothrix.</title>
        <authorList>
            <person name="Chen L."/>
        </authorList>
    </citation>
    <scope>NUCLEOTIDE SEQUENCE [LARGE SCALE GENOMIC DNA]</scope>
</reference>
<keyword evidence="1" id="KW-1133">Transmembrane helix</keyword>
<gene>
    <name evidence="2" type="ORF">VSS37_11575</name>
</gene>
<dbReference type="RefSeq" id="WP_324695364.1">
    <property type="nucleotide sequence ID" value="NZ_JAYMYJ010000110.1"/>
</dbReference>
<dbReference type="Proteomes" id="UP001308005">
    <property type="component" value="Unassembled WGS sequence"/>
</dbReference>
<keyword evidence="3" id="KW-1185">Reference proteome</keyword>
<proteinExistence type="predicted"/>
<accession>A0ABU6CYK6</accession>
<name>A0ABU6CYK6_9GAMM</name>
<evidence type="ECO:0000313" key="2">
    <source>
        <dbReference type="EMBL" id="MEB4591621.1"/>
    </source>
</evidence>
<comment type="caution">
    <text evidence="2">The sequence shown here is derived from an EMBL/GenBank/DDBJ whole genome shotgun (WGS) entry which is preliminary data.</text>
</comment>
<reference evidence="2 3" key="2">
    <citation type="submission" date="2024-01" db="EMBL/GenBank/DDBJ databases">
        <authorList>
            <person name="Xie X."/>
        </authorList>
    </citation>
    <scope>NUCLEOTIDE SEQUENCE [LARGE SCALE GENOMIC DNA]</scope>
    <source>
        <strain evidence="2">SCUT-1</strain>
    </source>
</reference>
<keyword evidence="1" id="KW-0812">Transmembrane</keyword>
<keyword evidence="1" id="KW-0472">Membrane</keyword>
<sequence length="94" mass="10218">MNPNTFRFQAQPLQFGWGGKLLAAVIAALLLVGGFFFGLLLLAVGGAIVTVAMLKLWWISKKLRASQGTSSSVTVREGHVIDAEYRVKQDPTSR</sequence>
<organism evidence="2 3">
    <name type="scientific">Candidatus Thiothrix phosphatis</name>
    <dbReference type="NCBI Taxonomy" id="3112415"/>
    <lineage>
        <taxon>Bacteria</taxon>
        <taxon>Pseudomonadati</taxon>
        <taxon>Pseudomonadota</taxon>
        <taxon>Gammaproteobacteria</taxon>
        <taxon>Thiotrichales</taxon>
        <taxon>Thiotrichaceae</taxon>
        <taxon>Thiothrix</taxon>
    </lineage>
</organism>
<protein>
    <submittedName>
        <fullName evidence="2">Uncharacterized protein</fullName>
    </submittedName>
</protein>
<evidence type="ECO:0000313" key="3">
    <source>
        <dbReference type="Proteomes" id="UP001308005"/>
    </source>
</evidence>